<proteinExistence type="predicted"/>
<evidence type="ECO:0000313" key="2">
    <source>
        <dbReference type="Proteomes" id="UP000783863"/>
    </source>
</evidence>
<dbReference type="Pfam" id="PF24336">
    <property type="entry name" value="DUF7504"/>
    <property type="match status" value="1"/>
</dbReference>
<dbReference type="EMBL" id="RKLQ01000002">
    <property type="protein sequence ID" value="MBX0304871.1"/>
    <property type="molecule type" value="Genomic_DNA"/>
</dbReference>
<reference evidence="1" key="1">
    <citation type="submission" date="2021-06" db="EMBL/GenBank/DDBJ databases">
        <title>Halomicroarcula sp. F24A a new haloarchaeum isolated from saline soil.</title>
        <authorList>
            <person name="Duran-Viseras A."/>
            <person name="Sanchez-Porro C."/>
            <person name="Ventosa A."/>
        </authorList>
    </citation>
    <scope>NUCLEOTIDE SEQUENCE</scope>
    <source>
        <strain evidence="1">F24A</strain>
    </source>
</reference>
<comment type="caution">
    <text evidence="1">The sequence shown here is derived from an EMBL/GenBank/DDBJ whole genome shotgun (WGS) entry which is preliminary data.</text>
</comment>
<accession>A0A8J8C8V7</accession>
<sequence length="185" mass="20088">MPTDSPAPGTNVIVMAPSLSDEKRATCLDLQGAGPPSRLDVLHITYSGTPADLVDQWRDHHGDLPGRMGIVVVGDQPGQQPGGESVPENVFVTTANPNDITGLGMRLNNYLNDHDDDSQLVVCMDSMTEMLQFADMQPVFKFLHMFAGQLRDADAVAHFHLDPGAHDDQTVSRLKPLFDEAVNLS</sequence>
<name>A0A8J8C8V7_9EURY</name>
<protein>
    <submittedName>
        <fullName evidence="1">Uncharacterized protein</fullName>
    </submittedName>
</protein>
<dbReference type="InterPro" id="IPR055927">
    <property type="entry name" value="DUF7504"/>
</dbReference>
<evidence type="ECO:0000313" key="1">
    <source>
        <dbReference type="EMBL" id="MBX0304871.1"/>
    </source>
</evidence>
<keyword evidence="2" id="KW-1185">Reference proteome</keyword>
<gene>
    <name evidence="1" type="ORF">EGD98_14455</name>
</gene>
<dbReference type="AlphaFoldDB" id="A0A8J8C8V7"/>
<dbReference type="RefSeq" id="WP_220589067.1">
    <property type="nucleotide sequence ID" value="NZ_RKLQ01000002.1"/>
</dbReference>
<dbReference type="Proteomes" id="UP000783863">
    <property type="component" value="Unassembled WGS sequence"/>
</dbReference>
<organism evidence="1 2">
    <name type="scientific">Haloarcula salinisoli</name>
    <dbReference type="NCBI Taxonomy" id="2487746"/>
    <lineage>
        <taxon>Archaea</taxon>
        <taxon>Methanobacteriati</taxon>
        <taxon>Methanobacteriota</taxon>
        <taxon>Stenosarchaea group</taxon>
        <taxon>Halobacteria</taxon>
        <taxon>Halobacteriales</taxon>
        <taxon>Haloarculaceae</taxon>
        <taxon>Haloarcula</taxon>
    </lineage>
</organism>